<comment type="caution">
    <text evidence="2">The sequence shown here is derived from an EMBL/GenBank/DDBJ whole genome shotgun (WGS) entry which is preliminary data.</text>
</comment>
<sequence length="60" mass="6002">MSAQDLRRTFAVPGVIALSSIVGLVSALVGDGMFDAVSWLALGTVVGAVLWAAAVSGNRG</sequence>
<dbReference type="Proteomes" id="UP001566331">
    <property type="component" value="Unassembled WGS sequence"/>
</dbReference>
<evidence type="ECO:0000256" key="1">
    <source>
        <dbReference type="SAM" id="Phobius"/>
    </source>
</evidence>
<evidence type="ECO:0000313" key="3">
    <source>
        <dbReference type="Proteomes" id="UP001566331"/>
    </source>
</evidence>
<feature type="transmembrane region" description="Helical" evidence="1">
    <location>
        <begin position="36"/>
        <end position="55"/>
    </location>
</feature>
<keyword evidence="3" id="KW-1185">Reference proteome</keyword>
<keyword evidence="1" id="KW-1133">Transmembrane helix</keyword>
<protein>
    <recommendedName>
        <fullName evidence="4">DUF4175 domain-containing protein</fullName>
    </recommendedName>
</protein>
<evidence type="ECO:0008006" key="4">
    <source>
        <dbReference type="Google" id="ProtNLM"/>
    </source>
</evidence>
<dbReference type="RefSeq" id="WP_370565293.1">
    <property type="nucleotide sequence ID" value="NZ_JBFWIB010000015.1"/>
</dbReference>
<gene>
    <name evidence="2" type="ORF">AB6713_14700</name>
</gene>
<keyword evidence="1" id="KW-0472">Membrane</keyword>
<name>A0ABV4HVN2_9GAMM</name>
<feature type="transmembrane region" description="Helical" evidence="1">
    <location>
        <begin position="12"/>
        <end position="30"/>
    </location>
</feature>
<proteinExistence type="predicted"/>
<accession>A0ABV4HVN2</accession>
<organism evidence="2 3">
    <name type="scientific">Luteimonas salinilitoris</name>
    <dbReference type="NCBI Taxonomy" id="3237697"/>
    <lineage>
        <taxon>Bacteria</taxon>
        <taxon>Pseudomonadati</taxon>
        <taxon>Pseudomonadota</taxon>
        <taxon>Gammaproteobacteria</taxon>
        <taxon>Lysobacterales</taxon>
        <taxon>Lysobacteraceae</taxon>
        <taxon>Luteimonas</taxon>
    </lineage>
</organism>
<dbReference type="EMBL" id="JBFWIC010000022">
    <property type="protein sequence ID" value="MEZ0475851.1"/>
    <property type="molecule type" value="Genomic_DNA"/>
</dbReference>
<keyword evidence="1" id="KW-0812">Transmembrane</keyword>
<reference evidence="2 3" key="1">
    <citation type="submission" date="2024-07" db="EMBL/GenBank/DDBJ databases">
        <title>Luteimonas salilacus sp. nov., isolated from the shore soil of Salt Lake in Tibet of China.</title>
        <authorList>
            <person name="Zhang X."/>
            <person name="Li A."/>
        </authorList>
    </citation>
    <scope>NUCLEOTIDE SEQUENCE [LARGE SCALE GENOMIC DNA]</scope>
    <source>
        <strain evidence="2 3">B3-2-R+30</strain>
    </source>
</reference>
<evidence type="ECO:0000313" key="2">
    <source>
        <dbReference type="EMBL" id="MEZ0475851.1"/>
    </source>
</evidence>